<feature type="transmembrane region" description="Helical" evidence="1">
    <location>
        <begin position="138"/>
        <end position="156"/>
    </location>
</feature>
<dbReference type="RefSeq" id="WP_145186153.1">
    <property type="nucleotide sequence ID" value="NZ_CP036290.1"/>
</dbReference>
<proteinExistence type="predicted"/>
<evidence type="ECO:0000313" key="3">
    <source>
        <dbReference type="Proteomes" id="UP000319342"/>
    </source>
</evidence>
<keyword evidence="3" id="KW-1185">Reference proteome</keyword>
<feature type="transmembrane region" description="Helical" evidence="1">
    <location>
        <begin position="265"/>
        <end position="287"/>
    </location>
</feature>
<evidence type="ECO:0000313" key="2">
    <source>
        <dbReference type="EMBL" id="QDU84498.1"/>
    </source>
</evidence>
<keyword evidence="1" id="KW-1133">Transmembrane helix</keyword>
<feature type="transmembrane region" description="Helical" evidence="1">
    <location>
        <begin position="219"/>
        <end position="244"/>
    </location>
</feature>
<evidence type="ECO:0000256" key="1">
    <source>
        <dbReference type="SAM" id="Phobius"/>
    </source>
</evidence>
<accession>A0A518CZ42</accession>
<dbReference type="EMBL" id="CP036290">
    <property type="protein sequence ID" value="QDU84498.1"/>
    <property type="molecule type" value="Genomic_DNA"/>
</dbReference>
<feature type="transmembrane region" description="Helical" evidence="1">
    <location>
        <begin position="392"/>
        <end position="413"/>
    </location>
</feature>
<protein>
    <submittedName>
        <fullName evidence="2">Uncharacterized protein</fullName>
    </submittedName>
</protein>
<keyword evidence="1" id="KW-0812">Transmembrane</keyword>
<organism evidence="2 3">
    <name type="scientific">Rohdeia mirabilis</name>
    <dbReference type="NCBI Taxonomy" id="2528008"/>
    <lineage>
        <taxon>Bacteria</taxon>
        <taxon>Pseudomonadati</taxon>
        <taxon>Planctomycetota</taxon>
        <taxon>Planctomycetia</taxon>
        <taxon>Planctomycetia incertae sedis</taxon>
        <taxon>Rohdeia</taxon>
    </lineage>
</organism>
<name>A0A518CZ42_9BACT</name>
<feature type="transmembrane region" description="Helical" evidence="1">
    <location>
        <begin position="360"/>
        <end position="380"/>
    </location>
</feature>
<feature type="transmembrane region" description="Helical" evidence="1">
    <location>
        <begin position="168"/>
        <end position="190"/>
    </location>
</feature>
<feature type="transmembrane region" description="Helical" evidence="1">
    <location>
        <begin position="331"/>
        <end position="354"/>
    </location>
</feature>
<dbReference type="Proteomes" id="UP000319342">
    <property type="component" value="Chromosome"/>
</dbReference>
<keyword evidence="1" id="KW-0472">Membrane</keyword>
<gene>
    <name evidence="2" type="ORF">Pla163_16080</name>
</gene>
<reference evidence="2 3" key="1">
    <citation type="submission" date="2019-02" db="EMBL/GenBank/DDBJ databases">
        <title>Deep-cultivation of Planctomycetes and their phenomic and genomic characterization uncovers novel biology.</title>
        <authorList>
            <person name="Wiegand S."/>
            <person name="Jogler M."/>
            <person name="Boedeker C."/>
            <person name="Pinto D."/>
            <person name="Vollmers J."/>
            <person name="Rivas-Marin E."/>
            <person name="Kohn T."/>
            <person name="Peeters S.H."/>
            <person name="Heuer A."/>
            <person name="Rast P."/>
            <person name="Oberbeckmann S."/>
            <person name="Bunk B."/>
            <person name="Jeske O."/>
            <person name="Meyerdierks A."/>
            <person name="Storesund J.E."/>
            <person name="Kallscheuer N."/>
            <person name="Luecker S."/>
            <person name="Lage O.M."/>
            <person name="Pohl T."/>
            <person name="Merkel B.J."/>
            <person name="Hornburger P."/>
            <person name="Mueller R.-W."/>
            <person name="Bruemmer F."/>
            <person name="Labrenz M."/>
            <person name="Spormann A.M."/>
            <person name="Op den Camp H."/>
            <person name="Overmann J."/>
            <person name="Amann R."/>
            <person name="Jetten M.S.M."/>
            <person name="Mascher T."/>
            <person name="Medema M.H."/>
            <person name="Devos D.P."/>
            <person name="Kaster A.-K."/>
            <person name="Ovreas L."/>
            <person name="Rohde M."/>
            <person name="Galperin M.Y."/>
            <person name="Jogler C."/>
        </authorList>
    </citation>
    <scope>NUCLEOTIDE SEQUENCE [LARGE SCALE GENOMIC DNA]</scope>
    <source>
        <strain evidence="2 3">Pla163</strain>
    </source>
</reference>
<sequence length="752" mass="79980">MSRPNRTLESLLRALFALVCLTLAVAPLARSGFSGDDLALLGRASGHAISLDEASSDTEPALLAGAVDTRSVARPDRPLPLFDVPPIDVMQLLGDDARGDTGSLLSGYSIGLSLRLWGSDTEHDGGLHSAFWYRFENFLWLVVAALGLWRFLWRIFRPWVGSEQATRASSAAAFLFVLHPLAIPSIAAIAGRADVMALAFGTWAAAAFLRGRQERRYGFVYASAALTLLSGLCGQVSLTLPFSLALAEAFSSYRYRPVVARVRTALVTLLIFSAVVQLNTAVVALLSGHGYYPVAVMTLSRLGDLDGALRALALSIEKVGVLLLPANMATLGLVGIFGAGLLGLVALQPALIAARTAPRLWGWTLACWLGAVAVSLLFGVHERVRLDGLATATTLLPAAAALCSGWGLAATALPGLRRLGVPIVLALGLAILAHGNALAWARATDAFAETMAQVRERGTAPALDPDGRLGGVTLLVDAPRSVAGMDPIGVGLEWVRHPLFDPEGPWPSPPWTVDVPSEALGAVVRAGLWTRWRERGLRVGVNTGSGRFAFTDVMPGIAAGSDSLAVDPAASRALVVEVGEALPAETQVRWSGQRASGSAPLGPWLGDVGARTSWVDLAGRADWLLTGTVDRVWFEPVAHTPAHRLEAELPRFVGNLGEPRALDDGRWTFGALAAGERESHIELRLLDLASLETRVVELRPDASGALVVEPPSDLVYRAREYGVHEFAFELTRFVDGAPVARFHGVLPRAFLR</sequence>
<dbReference type="OrthoDB" id="9916929at2"/>
<feature type="transmembrane region" description="Helical" evidence="1">
    <location>
        <begin position="419"/>
        <end position="441"/>
    </location>
</feature>
<dbReference type="AlphaFoldDB" id="A0A518CZ42"/>